<protein>
    <recommendedName>
        <fullName evidence="1">PAS fold-3 domain-containing protein</fullName>
    </recommendedName>
</protein>
<feature type="domain" description="PAS fold-3" evidence="1">
    <location>
        <begin position="29"/>
        <end position="117"/>
    </location>
</feature>
<name>K0PZM0_9HYPH</name>
<sequence>MIFDLQSIGALELEEAGIFTWNVGTDLVFGDSSVALLFGFPFEVSMTGQKMSAYLARIHPDDLPEVALQMHNAIASCGTYSVQYRVRGALNVYRLVASRGRCFRGGERDMTQFAGIIYPVDPIEPVQ</sequence>
<evidence type="ECO:0000313" key="3">
    <source>
        <dbReference type="Proteomes" id="UP000009319"/>
    </source>
</evidence>
<comment type="caution">
    <text evidence="2">The sequence shown here is derived from an EMBL/GenBank/DDBJ whole genome shotgun (WGS) entry which is preliminary data.</text>
</comment>
<dbReference type="HOGENOM" id="CLU_1833592_0_0_5"/>
<dbReference type="Proteomes" id="UP000009319">
    <property type="component" value="Unassembled WGS sequence"/>
</dbReference>
<dbReference type="Pfam" id="PF08447">
    <property type="entry name" value="PAS_3"/>
    <property type="match status" value="1"/>
</dbReference>
<organism evidence="2 3">
    <name type="scientific">Rhizobium mesoamericanum STM3625</name>
    <dbReference type="NCBI Taxonomy" id="1211777"/>
    <lineage>
        <taxon>Bacteria</taxon>
        <taxon>Pseudomonadati</taxon>
        <taxon>Pseudomonadota</taxon>
        <taxon>Alphaproteobacteria</taxon>
        <taxon>Hyphomicrobiales</taxon>
        <taxon>Rhizobiaceae</taxon>
        <taxon>Rhizobium/Agrobacterium group</taxon>
        <taxon>Rhizobium</taxon>
    </lineage>
</organism>
<accession>K0PZM0</accession>
<dbReference type="RefSeq" id="WP_007535344.1">
    <property type="nucleotide sequence ID" value="NZ_HF536772.1"/>
</dbReference>
<evidence type="ECO:0000259" key="1">
    <source>
        <dbReference type="Pfam" id="PF08447"/>
    </source>
</evidence>
<evidence type="ECO:0000313" key="2">
    <source>
        <dbReference type="EMBL" id="CCM77280.1"/>
    </source>
</evidence>
<dbReference type="InterPro" id="IPR035965">
    <property type="entry name" value="PAS-like_dom_sf"/>
</dbReference>
<dbReference type="Gene3D" id="3.30.450.20">
    <property type="entry name" value="PAS domain"/>
    <property type="match status" value="1"/>
</dbReference>
<gene>
    <name evidence="2" type="ORF">BN77_4343</name>
</gene>
<dbReference type="eggNOG" id="COG2202">
    <property type="taxonomic scope" value="Bacteria"/>
</dbReference>
<dbReference type="EMBL" id="CANI01000028">
    <property type="protein sequence ID" value="CCM77280.1"/>
    <property type="molecule type" value="Genomic_DNA"/>
</dbReference>
<dbReference type="AlphaFoldDB" id="K0PZM0"/>
<dbReference type="InterPro" id="IPR000014">
    <property type="entry name" value="PAS"/>
</dbReference>
<proteinExistence type="predicted"/>
<dbReference type="STRING" id="1211777.BN77_4343"/>
<dbReference type="InterPro" id="IPR013655">
    <property type="entry name" value="PAS_fold_3"/>
</dbReference>
<dbReference type="CDD" id="cd00130">
    <property type="entry name" value="PAS"/>
    <property type="match status" value="1"/>
</dbReference>
<keyword evidence="3" id="KW-1185">Reference proteome</keyword>
<reference evidence="2 3" key="1">
    <citation type="journal article" date="2013" name="Genome Announc.">
        <title>Draft Genome Sequence of Rhizobium mesoamericanum STM3625, a Nitrogen-Fixing Symbiont of Mimosa pudica Isolated in French Guiana (South America).</title>
        <authorList>
            <person name="Moulin L."/>
            <person name="Mornico D."/>
            <person name="Melkonian R."/>
            <person name="Klonowska A."/>
        </authorList>
    </citation>
    <scope>NUCLEOTIDE SEQUENCE [LARGE SCALE GENOMIC DNA]</scope>
    <source>
        <strain evidence="2 3">STM3625</strain>
    </source>
</reference>
<dbReference type="SUPFAM" id="SSF55785">
    <property type="entry name" value="PYP-like sensor domain (PAS domain)"/>
    <property type="match status" value="1"/>
</dbReference>